<sequence length="109" mass="11712">MQSPQSTSPCARIHPAAAAESGQAASVRITIQGSVFSMGKSSPTQGRQPVYRTGGRRELLLHLNLFQRLESGISLAESHLAHVKSLSTPQNPIAGKAILDQDWHTEAEL</sequence>
<evidence type="ECO:0000313" key="3">
    <source>
        <dbReference type="Proteomes" id="UP000297703"/>
    </source>
</evidence>
<dbReference type="Proteomes" id="UP000297703">
    <property type="component" value="Unassembled WGS sequence"/>
</dbReference>
<keyword evidence="2" id="KW-0675">Receptor</keyword>
<organism evidence="2 3">
    <name type="scientific">Platysternon megacephalum</name>
    <name type="common">big-headed turtle</name>
    <dbReference type="NCBI Taxonomy" id="55544"/>
    <lineage>
        <taxon>Eukaryota</taxon>
        <taxon>Metazoa</taxon>
        <taxon>Chordata</taxon>
        <taxon>Craniata</taxon>
        <taxon>Vertebrata</taxon>
        <taxon>Euteleostomi</taxon>
        <taxon>Archelosauria</taxon>
        <taxon>Testudinata</taxon>
        <taxon>Testudines</taxon>
        <taxon>Cryptodira</taxon>
        <taxon>Durocryptodira</taxon>
        <taxon>Testudinoidea</taxon>
        <taxon>Platysternidae</taxon>
        <taxon>Platysternon</taxon>
    </lineage>
</organism>
<protein>
    <submittedName>
        <fullName evidence="2">Receptor-type tyrosine-protein phosphatase U-like</fullName>
    </submittedName>
</protein>
<reference evidence="2 3" key="2">
    <citation type="submission" date="2019-04" db="EMBL/GenBank/DDBJ databases">
        <title>The genome sequence of big-headed turtle.</title>
        <authorList>
            <person name="Gong S."/>
        </authorList>
    </citation>
    <scope>NUCLEOTIDE SEQUENCE [LARGE SCALE GENOMIC DNA]</scope>
    <source>
        <strain evidence="2">DO16091913</strain>
        <tissue evidence="2">Muscle</tissue>
    </source>
</reference>
<keyword evidence="3" id="KW-1185">Reference proteome</keyword>
<accession>A0A4D9F1G9</accession>
<evidence type="ECO:0000313" key="2">
    <source>
        <dbReference type="EMBL" id="TFK13198.1"/>
    </source>
</evidence>
<dbReference type="AlphaFoldDB" id="A0A4D9F1G9"/>
<comment type="caution">
    <text evidence="2">The sequence shown here is derived from an EMBL/GenBank/DDBJ whole genome shotgun (WGS) entry which is preliminary data.</text>
</comment>
<reference evidence="2 3" key="1">
    <citation type="submission" date="2019-04" db="EMBL/GenBank/DDBJ databases">
        <title>Draft genome of the big-headed turtle Platysternon megacephalum.</title>
        <authorList>
            <person name="Gong S."/>
        </authorList>
    </citation>
    <scope>NUCLEOTIDE SEQUENCE [LARGE SCALE GENOMIC DNA]</scope>
    <source>
        <strain evidence="2">DO16091913</strain>
        <tissue evidence="2">Muscle</tissue>
    </source>
</reference>
<feature type="region of interest" description="Disordered" evidence="1">
    <location>
        <begin position="1"/>
        <end position="21"/>
    </location>
</feature>
<name>A0A4D9F1G9_9SAUR</name>
<proteinExistence type="predicted"/>
<evidence type="ECO:0000256" key="1">
    <source>
        <dbReference type="SAM" id="MobiDB-lite"/>
    </source>
</evidence>
<dbReference type="EMBL" id="QXTE01000016">
    <property type="protein sequence ID" value="TFK13198.1"/>
    <property type="molecule type" value="Genomic_DNA"/>
</dbReference>
<gene>
    <name evidence="2" type="ORF">DR999_PMT03141</name>
</gene>